<reference evidence="1" key="2">
    <citation type="submission" date="2020-08" db="EMBL/GenBank/DDBJ databases">
        <authorList>
            <person name="Chen M."/>
            <person name="Teng W."/>
            <person name="Zhao L."/>
            <person name="Hu C."/>
            <person name="Zhou Y."/>
            <person name="Han B."/>
            <person name="Song L."/>
            <person name="Shu W."/>
        </authorList>
    </citation>
    <scope>NUCLEOTIDE SEQUENCE</scope>
    <source>
        <strain evidence="1">FACHB-1277</strain>
    </source>
</reference>
<comment type="caution">
    <text evidence="1">The sequence shown here is derived from an EMBL/GenBank/DDBJ whole genome shotgun (WGS) entry which is preliminary data.</text>
</comment>
<gene>
    <name evidence="1" type="ORF">H6F44_06450</name>
</gene>
<evidence type="ECO:0000313" key="1">
    <source>
        <dbReference type="EMBL" id="MBD2149766.1"/>
    </source>
</evidence>
<reference evidence="1" key="1">
    <citation type="journal article" date="2015" name="ISME J.">
        <title>Draft Genome Sequence of Streptomyces incarnatus NRRL8089, which Produces the Nucleoside Antibiotic Sinefungin.</title>
        <authorList>
            <person name="Oshima K."/>
            <person name="Hattori M."/>
            <person name="Shimizu H."/>
            <person name="Fukuda K."/>
            <person name="Nemoto M."/>
            <person name="Inagaki K."/>
            <person name="Tamura T."/>
        </authorList>
    </citation>
    <scope>NUCLEOTIDE SEQUENCE</scope>
    <source>
        <strain evidence="1">FACHB-1277</strain>
    </source>
</reference>
<protein>
    <submittedName>
        <fullName evidence="1">Uncharacterized protein</fullName>
    </submittedName>
</protein>
<sequence length="228" mass="25244">MQILLPDSVTEKLQSTKSLLDNAVDSVNQNVQQVKSVVTEITNQSIETINQTAIDAKRSFTEAANNTLGNVTEKGGQLVNSITNATNTLKDSLHTAIEKIDTLNQTLSDGIQASINSSLNNWIDQHPQLVWCINHPLQCLSIFLVGMILFSGLLGALSKLTEKFWLLVLSYPAKILANIWMSISKSLKQNNGTQNTDTKKRITEILSRLESIRQEQALLSQELESLLK</sequence>
<evidence type="ECO:0000313" key="2">
    <source>
        <dbReference type="Proteomes" id="UP000631421"/>
    </source>
</evidence>
<dbReference type="Proteomes" id="UP000631421">
    <property type="component" value="Unassembled WGS sequence"/>
</dbReference>
<name>A0A926Z508_9CYAN</name>
<dbReference type="AlphaFoldDB" id="A0A926Z508"/>
<dbReference type="Gene3D" id="1.20.120.20">
    <property type="entry name" value="Apolipoprotein"/>
    <property type="match status" value="1"/>
</dbReference>
<keyword evidence="2" id="KW-1185">Reference proteome</keyword>
<accession>A0A926Z508</accession>
<organism evidence="1 2">
    <name type="scientific">Pseudanabaena cinerea FACHB-1277</name>
    <dbReference type="NCBI Taxonomy" id="2949581"/>
    <lineage>
        <taxon>Bacteria</taxon>
        <taxon>Bacillati</taxon>
        <taxon>Cyanobacteriota</taxon>
        <taxon>Cyanophyceae</taxon>
        <taxon>Pseudanabaenales</taxon>
        <taxon>Pseudanabaenaceae</taxon>
        <taxon>Pseudanabaena</taxon>
        <taxon>Pseudanabaena cinerea</taxon>
    </lineage>
</organism>
<dbReference type="RefSeq" id="WP_190350139.1">
    <property type="nucleotide sequence ID" value="NZ_JACJPY010000013.1"/>
</dbReference>
<dbReference type="EMBL" id="JACJPY010000013">
    <property type="protein sequence ID" value="MBD2149766.1"/>
    <property type="molecule type" value="Genomic_DNA"/>
</dbReference>
<proteinExistence type="predicted"/>